<sequence>MSKSEFGSDGSVSAVRGASGGNDEPPKGGAIPTVKMVRSRAQIQDIVPCCVNQLLTSTLADNVFKIRGIEVSQVSIVGIIRQAERVPNSILYKIDDMTTKPIEARQWLGRDKSKQLTPLPVGLYAKVLGVLKCSAEGVKSLEVLTIRALEDMNEVTVHILDTVNAHMILDKARRATAGESSPVAQPAVGDAKEHKEGCLSYIQEEVLRLIHECPQQEGKSVCELQAQLCGLSAEAIIQAIEYLTVKGYIYPTVDQAHFKSAD</sequence>
<evidence type="ECO:0000256" key="3">
    <source>
        <dbReference type="ARBA" id="ARBA00023125"/>
    </source>
</evidence>
<evidence type="ECO:0000259" key="6">
    <source>
        <dbReference type="Pfam" id="PF08784"/>
    </source>
</evidence>
<gene>
    <name evidence="8" type="primary">RPA4</name>
</gene>
<feature type="compositionally biased region" description="Low complexity" evidence="5">
    <location>
        <begin position="7"/>
        <end position="17"/>
    </location>
</feature>
<evidence type="ECO:0000256" key="1">
    <source>
        <dbReference type="ARBA" id="ARBA00004123"/>
    </source>
</evidence>
<dbReference type="SUPFAM" id="SSF46785">
    <property type="entry name" value="Winged helix' DNA-binding domain"/>
    <property type="match status" value="1"/>
</dbReference>
<dbReference type="PANTHER" id="PTHR13989">
    <property type="entry name" value="REPLICATION PROTEIN A-RELATED"/>
    <property type="match status" value="1"/>
</dbReference>
<dbReference type="InterPro" id="IPR040260">
    <property type="entry name" value="RFA2-like"/>
</dbReference>
<evidence type="ECO:0000256" key="2">
    <source>
        <dbReference type="ARBA" id="ARBA00007815"/>
    </source>
</evidence>
<organism evidence="7 8">
    <name type="scientific">Galeopterus variegatus</name>
    <name type="common">Malayan flying lemur</name>
    <name type="synonym">Cynocephalus variegatus</name>
    <dbReference type="NCBI Taxonomy" id="482537"/>
    <lineage>
        <taxon>Eukaryota</taxon>
        <taxon>Metazoa</taxon>
        <taxon>Chordata</taxon>
        <taxon>Craniata</taxon>
        <taxon>Vertebrata</taxon>
        <taxon>Euteleostomi</taxon>
        <taxon>Mammalia</taxon>
        <taxon>Eutheria</taxon>
        <taxon>Euarchontoglires</taxon>
        <taxon>Dermoptera</taxon>
        <taxon>Cynocephalidae</taxon>
        <taxon>Galeopterus</taxon>
    </lineage>
</organism>
<feature type="domain" description="Replication protein A C-terminal" evidence="6">
    <location>
        <begin position="189"/>
        <end position="255"/>
    </location>
</feature>
<dbReference type="InterPro" id="IPR036388">
    <property type="entry name" value="WH-like_DNA-bd_sf"/>
</dbReference>
<keyword evidence="4" id="KW-0539">Nucleus</keyword>
<dbReference type="GeneID" id="103594339"/>
<dbReference type="RefSeq" id="XP_008575777.1">
    <property type="nucleotide sequence ID" value="XM_008577555.1"/>
</dbReference>
<comment type="subcellular location">
    <subcellularLocation>
        <location evidence="1">Nucleus</location>
    </subcellularLocation>
</comment>
<feature type="region of interest" description="Disordered" evidence="5">
    <location>
        <begin position="1"/>
        <end position="31"/>
    </location>
</feature>
<evidence type="ECO:0000256" key="4">
    <source>
        <dbReference type="ARBA" id="ARBA00023242"/>
    </source>
</evidence>
<dbReference type="PANTHER" id="PTHR13989:SF53">
    <property type="entry name" value="REPLICATION PROTEIN A 30 KDA SUBUNIT"/>
    <property type="match status" value="1"/>
</dbReference>
<accession>A0ABM0R586</accession>
<dbReference type="CDD" id="cd04478">
    <property type="entry name" value="RPA2_DBD_D"/>
    <property type="match status" value="1"/>
</dbReference>
<comment type="similarity">
    <text evidence="2">Belongs to the replication factor A protein 2 family.</text>
</comment>
<dbReference type="InterPro" id="IPR014646">
    <property type="entry name" value="Rfa2/RPA32"/>
</dbReference>
<evidence type="ECO:0000313" key="7">
    <source>
        <dbReference type="Proteomes" id="UP000694923"/>
    </source>
</evidence>
<dbReference type="PIRSF" id="PIRSF036949">
    <property type="entry name" value="RPA32"/>
    <property type="match status" value="1"/>
</dbReference>
<evidence type="ECO:0000313" key="8">
    <source>
        <dbReference type="RefSeq" id="XP_008575777.1"/>
    </source>
</evidence>
<dbReference type="Gene3D" id="1.10.10.10">
    <property type="entry name" value="Winged helix-like DNA-binding domain superfamily/Winged helix DNA-binding domain"/>
    <property type="match status" value="1"/>
</dbReference>
<dbReference type="SUPFAM" id="SSF50249">
    <property type="entry name" value="Nucleic acid-binding proteins"/>
    <property type="match status" value="1"/>
</dbReference>
<name>A0ABM0R586_GALVR</name>
<evidence type="ECO:0000256" key="5">
    <source>
        <dbReference type="SAM" id="MobiDB-lite"/>
    </source>
</evidence>
<reference evidence="8" key="1">
    <citation type="submission" date="2025-08" db="UniProtKB">
        <authorList>
            <consortium name="RefSeq"/>
        </authorList>
    </citation>
    <scope>IDENTIFICATION</scope>
</reference>
<dbReference type="Gene3D" id="2.40.50.140">
    <property type="entry name" value="Nucleic acid-binding proteins"/>
    <property type="match status" value="1"/>
</dbReference>
<keyword evidence="3" id="KW-0238">DNA-binding</keyword>
<protein>
    <submittedName>
        <fullName evidence="8">Replication protein A 30 kDa subunit</fullName>
    </submittedName>
</protein>
<proteinExistence type="inferred from homology"/>
<dbReference type="Pfam" id="PF08784">
    <property type="entry name" value="RPA_C"/>
    <property type="match status" value="1"/>
</dbReference>
<dbReference type="InterPro" id="IPR036390">
    <property type="entry name" value="WH_DNA-bd_sf"/>
</dbReference>
<keyword evidence="7" id="KW-1185">Reference proteome</keyword>
<dbReference type="InterPro" id="IPR012340">
    <property type="entry name" value="NA-bd_OB-fold"/>
</dbReference>
<dbReference type="InterPro" id="IPR014892">
    <property type="entry name" value="RPA_C"/>
</dbReference>
<dbReference type="Proteomes" id="UP000694923">
    <property type="component" value="Unplaced"/>
</dbReference>